<keyword evidence="1 2" id="KW-0732">Signal</keyword>
<evidence type="ECO:0000256" key="2">
    <source>
        <dbReference type="SAM" id="SignalP"/>
    </source>
</evidence>
<dbReference type="CDD" id="cd00063">
    <property type="entry name" value="FN3"/>
    <property type="match status" value="1"/>
</dbReference>
<dbReference type="InterPro" id="IPR013211">
    <property type="entry name" value="LVIVD"/>
</dbReference>
<evidence type="ECO:0000259" key="3">
    <source>
        <dbReference type="SMART" id="SM00060"/>
    </source>
</evidence>
<dbReference type="Pfam" id="PF08309">
    <property type="entry name" value="LVIVD"/>
    <property type="match status" value="2"/>
</dbReference>
<organism evidence="5 6">
    <name type="scientific">Splendidivirga corallicola</name>
    <dbReference type="NCBI Taxonomy" id="3051826"/>
    <lineage>
        <taxon>Bacteria</taxon>
        <taxon>Pseudomonadati</taxon>
        <taxon>Bacteroidota</taxon>
        <taxon>Cytophagia</taxon>
        <taxon>Cytophagales</taxon>
        <taxon>Splendidivirgaceae</taxon>
        <taxon>Splendidivirga</taxon>
    </lineage>
</organism>
<dbReference type="Pfam" id="PF18962">
    <property type="entry name" value="Por_Secre_tail"/>
    <property type="match status" value="1"/>
</dbReference>
<dbReference type="InterPro" id="IPR011044">
    <property type="entry name" value="Quino_amine_DH_bsu"/>
</dbReference>
<evidence type="ECO:0000313" key="6">
    <source>
        <dbReference type="Proteomes" id="UP001172082"/>
    </source>
</evidence>
<evidence type="ECO:0000256" key="1">
    <source>
        <dbReference type="ARBA" id="ARBA00022729"/>
    </source>
</evidence>
<dbReference type="SUPFAM" id="SSF49265">
    <property type="entry name" value="Fibronectin type III"/>
    <property type="match status" value="2"/>
</dbReference>
<name>A0ABT8KNH1_9BACT</name>
<dbReference type="InterPro" id="IPR013222">
    <property type="entry name" value="Glyco_hyd_98_carb-bd"/>
</dbReference>
<proteinExistence type="predicted"/>
<protein>
    <submittedName>
        <fullName evidence="5">NPCBM/NEW2 domain-containing protein</fullName>
    </submittedName>
</protein>
<feature type="domain" description="Fibronectin type-III" evidence="3">
    <location>
        <begin position="475"/>
        <end position="552"/>
    </location>
</feature>
<dbReference type="InterPro" id="IPR038637">
    <property type="entry name" value="NPCBM_sf"/>
</dbReference>
<dbReference type="SMART" id="SM00060">
    <property type="entry name" value="FN3"/>
    <property type="match status" value="2"/>
</dbReference>
<dbReference type="InterPro" id="IPR032812">
    <property type="entry name" value="SbsA_Ig"/>
</dbReference>
<dbReference type="SUPFAM" id="SSF50969">
    <property type="entry name" value="YVTN repeat-like/Quinoprotein amine dehydrogenase"/>
    <property type="match status" value="1"/>
</dbReference>
<dbReference type="SUPFAM" id="SSF49785">
    <property type="entry name" value="Galactose-binding domain-like"/>
    <property type="match status" value="1"/>
</dbReference>
<dbReference type="InterPro" id="IPR036116">
    <property type="entry name" value="FN3_sf"/>
</dbReference>
<accession>A0ABT8KNH1</accession>
<dbReference type="InterPro" id="IPR026444">
    <property type="entry name" value="Secre_tail"/>
</dbReference>
<sequence length="891" mass="98468">MITVRSIRKLVLTALISSHVLLIKAQGPGLGNLTYTKEELFKSIWVYQDPTHYGSNVATMINGYFVTTLAPDSGKPPGGILVFDVSDPRSPKLIKRIFNEKTSSFRESHAFGHYDDYIVMQDGCGIQIWDFSNPKDPKQVVRYCMEGYSHDDYGSSWQLFWQAPYIYVANGSSGYDIIDASDVKNPQKVKHVNIGQQVGPIFAVGNKLITTAHDQGAGYAISDISDPENPVLINSVRNNLQNIYAASLNGYRIISSARGNQINSIFTVHDVKDPINFRKVNELDIENSGAQLYNTSQDNYVIQGCQDEIVKVDIIDPDKYRVVGRGGINVDNPDHGQVTPFGNLIFVGNDHGSGSGFIVHQQEPDTKGPQVNMISPDPQAINQALTTRIGMTFTDQIDLNSVNKQTFIVRPIGGGALSGRYSHQFATVNFTPDEPLLPNTTYEVVVPKNGLSDWVGNRTEHDFISYFSTGNNINTLPATPLRFGGTGEDEQIRLFWDESPGTENYVIERSLQIDGPFTPVKTTDMIGWVDENVETDQIYYYRMFCVNDLGNSTLTPVIEVRAHTILDTPGSPKNVLAKGGKGQVEISWSSATDAKVYNIYRSAHPVDSFEKIAESETTSFIDEEVEDDEIYYYRVSGVNSGLEGKVSFTTKAVTGDFIYLSDLDWGSIVNGWGDAEKDRSNGEQGAQDGVAMKMKNITYKKGLGVHAYSRIDYELGGEYSLFLADIGIDDETNGGGSVLFHVWTDATKVFESESLHLGNDFPESIEVDITGTDKLRLEVTDGGNGNGADHANWANARLMPAETITGLGEHLKTAIILYPNPANSHFMIRGIVKKDVQVIISDISSKILFKMDGVTNEQIIHVDHLPKGIYVASIIGSDFHYNQRLIISDNR</sequence>
<dbReference type="Gene3D" id="2.60.120.1060">
    <property type="entry name" value="NPCBM/NEW2 domain"/>
    <property type="match status" value="1"/>
</dbReference>
<feature type="domain" description="Glycosyl hydrolase family 98 putative carbohydrate-binding module" evidence="4">
    <location>
        <begin position="654"/>
        <end position="800"/>
    </location>
</feature>
<feature type="signal peptide" evidence="2">
    <location>
        <begin position="1"/>
        <end position="25"/>
    </location>
</feature>
<dbReference type="InterPro" id="IPR008979">
    <property type="entry name" value="Galactose-bd-like_sf"/>
</dbReference>
<dbReference type="Pfam" id="PF13205">
    <property type="entry name" value="Big_5"/>
    <property type="match status" value="1"/>
</dbReference>
<feature type="domain" description="Fibronectin type-III" evidence="3">
    <location>
        <begin position="569"/>
        <end position="644"/>
    </location>
</feature>
<dbReference type="Proteomes" id="UP001172082">
    <property type="component" value="Unassembled WGS sequence"/>
</dbReference>
<dbReference type="RefSeq" id="WP_346752282.1">
    <property type="nucleotide sequence ID" value="NZ_JAUJEA010000004.1"/>
</dbReference>
<keyword evidence="6" id="KW-1185">Reference proteome</keyword>
<gene>
    <name evidence="5" type="ORF">QQ008_12800</name>
</gene>
<dbReference type="InterPro" id="IPR003961">
    <property type="entry name" value="FN3_dom"/>
</dbReference>
<feature type="chain" id="PRO_5047256887" evidence="2">
    <location>
        <begin position="26"/>
        <end position="891"/>
    </location>
</feature>
<dbReference type="NCBIfam" id="TIGR04183">
    <property type="entry name" value="Por_Secre_tail"/>
    <property type="match status" value="1"/>
</dbReference>
<reference evidence="5" key="1">
    <citation type="submission" date="2023-06" db="EMBL/GenBank/DDBJ databases">
        <title>Genomic of Parafulvivirga corallium.</title>
        <authorList>
            <person name="Wang G."/>
        </authorList>
    </citation>
    <scope>NUCLEOTIDE SEQUENCE</scope>
    <source>
        <strain evidence="5">BMA10</strain>
    </source>
</reference>
<dbReference type="EMBL" id="JAUJEA010000004">
    <property type="protein sequence ID" value="MDN5202256.1"/>
    <property type="molecule type" value="Genomic_DNA"/>
</dbReference>
<dbReference type="InterPro" id="IPR014755">
    <property type="entry name" value="Cu-Rt/internalin_Ig-like"/>
</dbReference>
<evidence type="ECO:0000259" key="4">
    <source>
        <dbReference type="SMART" id="SM00776"/>
    </source>
</evidence>
<dbReference type="SMART" id="SM00776">
    <property type="entry name" value="NPCBM"/>
    <property type="match status" value="1"/>
</dbReference>
<dbReference type="InterPro" id="IPR013783">
    <property type="entry name" value="Ig-like_fold"/>
</dbReference>
<dbReference type="Pfam" id="PF08305">
    <property type="entry name" value="NPCBM"/>
    <property type="match status" value="1"/>
</dbReference>
<dbReference type="Gene3D" id="2.60.40.1220">
    <property type="match status" value="1"/>
</dbReference>
<comment type="caution">
    <text evidence="5">The sequence shown here is derived from an EMBL/GenBank/DDBJ whole genome shotgun (WGS) entry which is preliminary data.</text>
</comment>
<evidence type="ECO:0000313" key="5">
    <source>
        <dbReference type="EMBL" id="MDN5202256.1"/>
    </source>
</evidence>
<dbReference type="Gene3D" id="2.60.40.10">
    <property type="entry name" value="Immunoglobulins"/>
    <property type="match status" value="2"/>
</dbReference>